<evidence type="ECO:0000256" key="4">
    <source>
        <dbReference type="SAM" id="MobiDB-lite"/>
    </source>
</evidence>
<dbReference type="Gene3D" id="2.130.10.10">
    <property type="entry name" value="YVTN repeat-like/Quinoprotein amine dehydrogenase"/>
    <property type="match status" value="2"/>
</dbReference>
<accession>A0A0C2XCN1</accession>
<dbReference type="Pfam" id="PF12937">
    <property type="entry name" value="F-box-like"/>
    <property type="match status" value="1"/>
</dbReference>
<feature type="repeat" description="WD" evidence="3">
    <location>
        <begin position="560"/>
        <end position="590"/>
    </location>
</feature>
<dbReference type="PROSITE" id="PS50082">
    <property type="entry name" value="WD_REPEATS_2"/>
    <property type="match status" value="5"/>
</dbReference>
<protein>
    <recommendedName>
        <fullName evidence="5">F-box domain-containing protein</fullName>
    </recommendedName>
</protein>
<dbReference type="SUPFAM" id="SSF50978">
    <property type="entry name" value="WD40 repeat-like"/>
    <property type="match status" value="1"/>
</dbReference>
<name>A0A0C2XCN1_AMAMK</name>
<keyword evidence="1 3" id="KW-0853">WD repeat</keyword>
<feature type="repeat" description="WD" evidence="3">
    <location>
        <begin position="365"/>
        <end position="404"/>
    </location>
</feature>
<dbReference type="InterPro" id="IPR036322">
    <property type="entry name" value="WD40_repeat_dom_sf"/>
</dbReference>
<dbReference type="InterPro" id="IPR050505">
    <property type="entry name" value="WDR55/POC1"/>
</dbReference>
<reference evidence="6 7" key="1">
    <citation type="submission" date="2014-04" db="EMBL/GenBank/DDBJ databases">
        <title>Evolutionary Origins and Diversification of the Mycorrhizal Mutualists.</title>
        <authorList>
            <consortium name="DOE Joint Genome Institute"/>
            <consortium name="Mycorrhizal Genomics Consortium"/>
            <person name="Kohler A."/>
            <person name="Kuo A."/>
            <person name="Nagy L.G."/>
            <person name="Floudas D."/>
            <person name="Copeland A."/>
            <person name="Barry K.W."/>
            <person name="Cichocki N."/>
            <person name="Veneault-Fourrey C."/>
            <person name="LaButti K."/>
            <person name="Lindquist E.A."/>
            <person name="Lipzen A."/>
            <person name="Lundell T."/>
            <person name="Morin E."/>
            <person name="Murat C."/>
            <person name="Riley R."/>
            <person name="Ohm R."/>
            <person name="Sun H."/>
            <person name="Tunlid A."/>
            <person name="Henrissat B."/>
            <person name="Grigoriev I.V."/>
            <person name="Hibbett D.S."/>
            <person name="Martin F."/>
        </authorList>
    </citation>
    <scope>NUCLEOTIDE SEQUENCE [LARGE SCALE GENOMIC DNA]</scope>
    <source>
        <strain evidence="6 7">Koide BX008</strain>
    </source>
</reference>
<evidence type="ECO:0000256" key="2">
    <source>
        <dbReference type="ARBA" id="ARBA00022737"/>
    </source>
</evidence>
<dbReference type="Pfam" id="PF00400">
    <property type="entry name" value="WD40"/>
    <property type="match status" value="7"/>
</dbReference>
<dbReference type="Proteomes" id="UP000054549">
    <property type="component" value="Unassembled WGS sequence"/>
</dbReference>
<dbReference type="STRING" id="946122.A0A0C2XCN1"/>
<dbReference type="PRINTS" id="PR00320">
    <property type="entry name" value="GPROTEINBRPT"/>
</dbReference>
<evidence type="ECO:0000256" key="3">
    <source>
        <dbReference type="PROSITE-ProRule" id="PRU00221"/>
    </source>
</evidence>
<dbReference type="OrthoDB" id="19711at2759"/>
<dbReference type="PANTHER" id="PTHR44019">
    <property type="entry name" value="WD REPEAT-CONTAINING PROTEIN 55"/>
    <property type="match status" value="1"/>
</dbReference>
<dbReference type="HOGENOM" id="CLU_000288_103_6_1"/>
<dbReference type="InterPro" id="IPR001810">
    <property type="entry name" value="F-box_dom"/>
</dbReference>
<dbReference type="AlphaFoldDB" id="A0A0C2XCN1"/>
<evidence type="ECO:0000259" key="5">
    <source>
        <dbReference type="PROSITE" id="PS50181"/>
    </source>
</evidence>
<dbReference type="InParanoid" id="A0A0C2XCN1"/>
<dbReference type="SMART" id="SM00320">
    <property type="entry name" value="WD40"/>
    <property type="match status" value="7"/>
</dbReference>
<dbReference type="Gene3D" id="1.20.1280.50">
    <property type="match status" value="1"/>
</dbReference>
<dbReference type="InterPro" id="IPR015943">
    <property type="entry name" value="WD40/YVTN_repeat-like_dom_sf"/>
</dbReference>
<dbReference type="PROSITE" id="PS50181">
    <property type="entry name" value="FBOX"/>
    <property type="match status" value="1"/>
</dbReference>
<evidence type="ECO:0000313" key="6">
    <source>
        <dbReference type="EMBL" id="KIL67166.1"/>
    </source>
</evidence>
<dbReference type="InterPro" id="IPR020472">
    <property type="entry name" value="WD40_PAC1"/>
</dbReference>
<dbReference type="PROSITE" id="PS50294">
    <property type="entry name" value="WD_REPEATS_REGION"/>
    <property type="match status" value="2"/>
</dbReference>
<keyword evidence="7" id="KW-1185">Reference proteome</keyword>
<keyword evidence="2" id="KW-0677">Repeat</keyword>
<dbReference type="SMART" id="SM00256">
    <property type="entry name" value="FBOX"/>
    <property type="match status" value="1"/>
</dbReference>
<feature type="repeat" description="WD" evidence="3">
    <location>
        <begin position="519"/>
        <end position="558"/>
    </location>
</feature>
<sequence length="602" mass="67202">MSVAELALQLLAALPRSRLASIQRRIAPLLQFDILSSLPTELSLHVLAFLPYRSILTCSLICRRWKALSDDQTLWKSFCRVRGWEWRAPIGSTLGSRSGNSHGREMEGGTPPLWDDDEDEGMGDSDQEEHDYEGEQAHSDEVGVDSGFASFSMTQSSSSSALPATSLITRARLHPHGTSKTTLNSTLQSHTVVPDYKLLFRTHLLLQNRFMHSSYRLSLLQTRETPGRGHTNMIYCLQLYTYPTSSSSSSSPSRYAGRQVLFTGSRDQTVREWDLETRQVVRVIEGLHASSVLSICVHNCFLASAGSDRRVVVWDLEKGKLVKVIVDHEDSVLCVRFDDERLVTCSKDRTVRTYSFPDLEPQYVLREHRAAVNAVSIYMNLIVSGSGDRSIRLWDAESGRLLRTFDNHHNRGIASIDFKPPYILSGSSDKHLRLFDMTTLQGWLIGSSSRSHNHNQYHHHGGPATLRSNETILVCRGCGGNDVRVLRGIRAQAYPAGRGPKITSAGSSSFGSGFTPNWFSEHKDLVRSVALGEKFVISGSYDRTIKVWDRRTGVLVADLTGGHVGRIFCIAFDRTKVVSCGEDQRICVWDFAHGVDTGFIQL</sequence>
<feature type="region of interest" description="Disordered" evidence="4">
    <location>
        <begin position="95"/>
        <end position="138"/>
    </location>
</feature>
<dbReference type="PROSITE" id="PS00678">
    <property type="entry name" value="WD_REPEATS_1"/>
    <property type="match status" value="2"/>
</dbReference>
<dbReference type="PANTHER" id="PTHR44019:SF8">
    <property type="entry name" value="POC1 CENTRIOLAR PROTEIN HOMOLOG"/>
    <property type="match status" value="1"/>
</dbReference>
<evidence type="ECO:0000256" key="1">
    <source>
        <dbReference type="ARBA" id="ARBA00022574"/>
    </source>
</evidence>
<dbReference type="InterPro" id="IPR001680">
    <property type="entry name" value="WD40_rpt"/>
</dbReference>
<dbReference type="FunCoup" id="A0A0C2XCN1">
    <property type="interactions" value="130"/>
</dbReference>
<evidence type="ECO:0000313" key="7">
    <source>
        <dbReference type="Proteomes" id="UP000054549"/>
    </source>
</evidence>
<feature type="repeat" description="WD" evidence="3">
    <location>
        <begin position="261"/>
        <end position="283"/>
    </location>
</feature>
<dbReference type="InterPro" id="IPR036047">
    <property type="entry name" value="F-box-like_dom_sf"/>
</dbReference>
<feature type="repeat" description="WD" evidence="3">
    <location>
        <begin position="285"/>
        <end position="324"/>
    </location>
</feature>
<proteinExistence type="predicted"/>
<dbReference type="InterPro" id="IPR019775">
    <property type="entry name" value="WD40_repeat_CS"/>
</dbReference>
<dbReference type="CDD" id="cd00200">
    <property type="entry name" value="WD40"/>
    <property type="match status" value="1"/>
</dbReference>
<dbReference type="SUPFAM" id="SSF81383">
    <property type="entry name" value="F-box domain"/>
    <property type="match status" value="1"/>
</dbReference>
<feature type="domain" description="F-box" evidence="5">
    <location>
        <begin position="32"/>
        <end position="78"/>
    </location>
</feature>
<gene>
    <name evidence="6" type="ORF">M378DRAFT_74224</name>
</gene>
<feature type="compositionally biased region" description="Acidic residues" evidence="4">
    <location>
        <begin position="114"/>
        <end position="132"/>
    </location>
</feature>
<organism evidence="6 7">
    <name type="scientific">Amanita muscaria (strain Koide BX008)</name>
    <dbReference type="NCBI Taxonomy" id="946122"/>
    <lineage>
        <taxon>Eukaryota</taxon>
        <taxon>Fungi</taxon>
        <taxon>Dikarya</taxon>
        <taxon>Basidiomycota</taxon>
        <taxon>Agaricomycotina</taxon>
        <taxon>Agaricomycetes</taxon>
        <taxon>Agaricomycetidae</taxon>
        <taxon>Agaricales</taxon>
        <taxon>Pluteineae</taxon>
        <taxon>Amanitaceae</taxon>
        <taxon>Amanita</taxon>
    </lineage>
</organism>
<dbReference type="EMBL" id="KN818233">
    <property type="protein sequence ID" value="KIL67166.1"/>
    <property type="molecule type" value="Genomic_DNA"/>
</dbReference>